<evidence type="ECO:0000313" key="5">
    <source>
        <dbReference type="WormBase" id="Y57G11C.38a"/>
    </source>
</evidence>
<dbReference type="UCSC" id="Y57G11C.38">
    <property type="organism name" value="c. elegans"/>
</dbReference>
<dbReference type="FunCoup" id="Q8I4C2">
    <property type="interactions" value="1261"/>
</dbReference>
<evidence type="ECO:0000259" key="2">
    <source>
        <dbReference type="Pfam" id="PF24888"/>
    </source>
</evidence>
<feature type="domain" description="DUF7741" evidence="2">
    <location>
        <begin position="131"/>
        <end position="207"/>
    </location>
</feature>
<dbReference type="InParanoid" id="Q8I4C2"/>
<dbReference type="GeneID" id="178410"/>
<reference evidence="3 4" key="1">
    <citation type="journal article" date="1998" name="Science">
        <title>Genome sequence of the nematode C. elegans: a platform for investigating biology.</title>
        <authorList>
            <consortium name="The C. elegans sequencing consortium"/>
            <person name="Sulson J.E."/>
            <person name="Waterston R."/>
        </authorList>
    </citation>
    <scope>NUCLEOTIDE SEQUENCE [LARGE SCALE GENOMIC DNA]</scope>
    <source>
        <strain evidence="3 4">Bristol N2</strain>
    </source>
</reference>
<dbReference type="RefSeq" id="NP_872094.1">
    <property type="nucleotide sequence ID" value="NM_182294.3"/>
</dbReference>
<evidence type="ECO:0000313" key="4">
    <source>
        <dbReference type="Proteomes" id="UP000001940"/>
    </source>
</evidence>
<dbReference type="Pfam" id="PF24888">
    <property type="entry name" value="DUF7741"/>
    <property type="match status" value="1"/>
</dbReference>
<feature type="signal peptide" evidence="1">
    <location>
        <begin position="1"/>
        <end position="16"/>
    </location>
</feature>
<dbReference type="InterPro" id="IPR056643">
    <property type="entry name" value="DUF7741"/>
</dbReference>
<organism evidence="3 4">
    <name type="scientific">Caenorhabditis elegans</name>
    <dbReference type="NCBI Taxonomy" id="6239"/>
    <lineage>
        <taxon>Eukaryota</taxon>
        <taxon>Metazoa</taxon>
        <taxon>Ecdysozoa</taxon>
        <taxon>Nematoda</taxon>
        <taxon>Chromadorea</taxon>
        <taxon>Rhabditida</taxon>
        <taxon>Rhabditina</taxon>
        <taxon>Rhabditomorpha</taxon>
        <taxon>Rhabditoidea</taxon>
        <taxon>Rhabditidae</taxon>
        <taxon>Peloderinae</taxon>
        <taxon>Caenorhabditis</taxon>
    </lineage>
</organism>
<name>Q8I4C2_CAEEL</name>
<dbReference type="AGR" id="WB:WBGene00013327"/>
<dbReference type="ExpressionAtlas" id="Q8I4C2">
    <property type="expression patterns" value="baseline"/>
</dbReference>
<dbReference type="Bgee" id="WBGene00013327">
    <property type="expression patterns" value="Expressed in larva and 3 other cell types or tissues"/>
</dbReference>
<dbReference type="PaxDb" id="6239-Y57G11C.38"/>
<dbReference type="OMA" id="QGKYCSI"/>
<dbReference type="WormBase" id="Y57G11C.38a">
    <property type="protein sequence ID" value="CE32082"/>
    <property type="gene ID" value="WBGene00013327"/>
</dbReference>
<protein>
    <submittedName>
        <fullName evidence="3">Activin_recp domain-containing protein</fullName>
    </submittedName>
</protein>
<dbReference type="eggNOG" id="ENOG502TFY2">
    <property type="taxonomic scope" value="Eukaryota"/>
</dbReference>
<keyword evidence="1" id="KW-0732">Signal</keyword>
<evidence type="ECO:0000313" key="3">
    <source>
        <dbReference type="EMBL" id="CAD56260.1"/>
    </source>
</evidence>
<proteinExistence type="predicted"/>
<gene>
    <name evidence="3" type="ORF">CELE_Y57G11C.38</name>
    <name evidence="3 5" type="ORF">Y57G11C.38</name>
</gene>
<keyword evidence="4" id="KW-1185">Reference proteome</keyword>
<dbReference type="EMBL" id="BX284604">
    <property type="protein sequence ID" value="CAD56260.1"/>
    <property type="molecule type" value="Genomic_DNA"/>
</dbReference>
<feature type="chain" id="PRO_5004308353" evidence="1">
    <location>
        <begin position="17"/>
        <end position="317"/>
    </location>
</feature>
<sequence length="317" mass="33881">MKIFLFLFLIVPTVKASVICYECHANSTEQGKYCSIDKLCAGTSCFFQLNSDNSWSAGCSSTLSSSANISCSAASTSSSIKSTCSCNSDFCNSLAKSKSALSVGTRGNGWWGPRPNTQQNITVNLTLPDRNLVHCEECGSVTVGNTTIQIPCDHDHTCQGNYCVSVRGQTPYSYCGGVWDRDTGSACKSNGLEPEVCTCSMNMCNVLLDPAPLMTTPVMNDPTLLTLATIALGDETAVTPAIIIPEPQPTVGTPVTTVKPTTKRKCKNAKLSPNDQAVFMGEKLKNLILGGFGSEDGAVQNFEDDINDHICNYSEDE</sequence>
<dbReference type="Proteomes" id="UP000001940">
    <property type="component" value="Chromosome IV"/>
</dbReference>
<dbReference type="CTD" id="178410"/>
<dbReference type="AlphaFoldDB" id="Q8I4C2"/>
<accession>Q8I4C2</accession>
<dbReference type="HOGENOM" id="CLU_877838_0_0_1"/>
<dbReference type="OrthoDB" id="5845881at2759"/>
<evidence type="ECO:0000256" key="1">
    <source>
        <dbReference type="SAM" id="SignalP"/>
    </source>
</evidence>